<accession>A0A0K0DFC0</accession>
<dbReference type="SUPFAM" id="SSF48726">
    <property type="entry name" value="Immunoglobulin"/>
    <property type="match status" value="3"/>
</dbReference>
<dbReference type="PROSITE" id="PS50835">
    <property type="entry name" value="IG_LIKE"/>
    <property type="match status" value="2"/>
</dbReference>
<evidence type="ECO:0000259" key="7">
    <source>
        <dbReference type="PROSITE" id="PS50835"/>
    </source>
</evidence>
<evidence type="ECO:0000256" key="3">
    <source>
        <dbReference type="ARBA" id="ARBA00022737"/>
    </source>
</evidence>
<evidence type="ECO:0000256" key="4">
    <source>
        <dbReference type="ARBA" id="ARBA00023157"/>
    </source>
</evidence>
<dbReference type="SUPFAM" id="SSF46966">
    <property type="entry name" value="Spectrin repeat"/>
    <property type="match status" value="1"/>
</dbReference>
<keyword evidence="3" id="KW-0677">Repeat</keyword>
<evidence type="ECO:0000256" key="2">
    <source>
        <dbReference type="ARBA" id="ARBA00022490"/>
    </source>
</evidence>
<keyword evidence="2" id="KW-0963">Cytoplasm</keyword>
<keyword evidence="8" id="KW-1185">Reference proteome</keyword>
<evidence type="ECO:0000256" key="1">
    <source>
        <dbReference type="ARBA" id="ARBA00004161"/>
    </source>
</evidence>
<proteinExistence type="predicted"/>
<dbReference type="Pfam" id="PF25101">
    <property type="entry name" value="Spectrin_7"/>
    <property type="match status" value="1"/>
</dbReference>
<feature type="coiled-coil region" evidence="6">
    <location>
        <begin position="690"/>
        <end position="747"/>
    </location>
</feature>
<dbReference type="FunFam" id="2.60.40.10:FF:000032">
    <property type="entry name" value="palladin isoform X1"/>
    <property type="match status" value="1"/>
</dbReference>
<feature type="domain" description="Ig-like" evidence="7">
    <location>
        <begin position="871"/>
        <end position="961"/>
    </location>
</feature>
<evidence type="ECO:0000313" key="9">
    <source>
        <dbReference type="WBParaSite" id="ACAC_0000965101-mRNA-1"/>
    </source>
</evidence>
<reference evidence="9" key="2">
    <citation type="submission" date="2016-04" db="UniProtKB">
        <authorList>
            <consortium name="WormBaseParasite"/>
        </authorList>
    </citation>
    <scope>IDENTIFICATION</scope>
</reference>
<comment type="subcellular location">
    <subcellularLocation>
        <location evidence="1">Cytoplasm</location>
        <location evidence="1">Myofibril</location>
        <location evidence="1">Sarcomere</location>
        <location evidence="1">A band</location>
    </subcellularLocation>
</comment>
<organism evidence="8 9">
    <name type="scientific">Angiostrongylus cantonensis</name>
    <name type="common">Rat lungworm</name>
    <dbReference type="NCBI Taxonomy" id="6313"/>
    <lineage>
        <taxon>Eukaryota</taxon>
        <taxon>Metazoa</taxon>
        <taxon>Ecdysozoa</taxon>
        <taxon>Nematoda</taxon>
        <taxon>Chromadorea</taxon>
        <taxon>Rhabditida</taxon>
        <taxon>Rhabditina</taxon>
        <taxon>Rhabditomorpha</taxon>
        <taxon>Strongyloidea</taxon>
        <taxon>Metastrongylidae</taxon>
        <taxon>Angiostrongylus</taxon>
    </lineage>
</organism>
<dbReference type="InterPro" id="IPR036179">
    <property type="entry name" value="Ig-like_dom_sf"/>
</dbReference>
<keyword evidence="6" id="KW-0175">Coiled coil</keyword>
<reference evidence="8" key="1">
    <citation type="submission" date="2012-09" db="EMBL/GenBank/DDBJ databases">
        <authorList>
            <person name="Martin A.A."/>
        </authorList>
    </citation>
    <scope>NUCLEOTIDE SEQUENCE</scope>
</reference>
<dbReference type="FunFam" id="2.60.40.10:FF:000425">
    <property type="entry name" value="Myosin light chain kinase"/>
    <property type="match status" value="2"/>
</dbReference>
<evidence type="ECO:0000313" key="8">
    <source>
        <dbReference type="Proteomes" id="UP000035642"/>
    </source>
</evidence>
<dbReference type="STRING" id="6313.A0A0K0DFC0"/>
<dbReference type="Gene3D" id="2.60.40.10">
    <property type="entry name" value="Immunoglobulins"/>
    <property type="match status" value="3"/>
</dbReference>
<dbReference type="Pfam" id="PF25075">
    <property type="entry name" value="DUF7799"/>
    <property type="match status" value="1"/>
</dbReference>
<dbReference type="InterPro" id="IPR003599">
    <property type="entry name" value="Ig_sub"/>
</dbReference>
<dbReference type="SMART" id="SM00409">
    <property type="entry name" value="IG"/>
    <property type="match status" value="3"/>
</dbReference>
<dbReference type="AlphaFoldDB" id="A0A0K0DFC0"/>
<keyword evidence="4" id="KW-1015">Disulfide bond</keyword>
<dbReference type="InterPro" id="IPR007110">
    <property type="entry name" value="Ig-like_dom"/>
</dbReference>
<protein>
    <submittedName>
        <fullName evidence="9">Ig-like domain-containing protein</fullName>
    </submittedName>
</protein>
<feature type="domain" description="Ig-like" evidence="7">
    <location>
        <begin position="767"/>
        <end position="855"/>
    </location>
</feature>
<keyword evidence="5" id="KW-0393">Immunoglobulin domain</keyword>
<dbReference type="InterPro" id="IPR013783">
    <property type="entry name" value="Ig-like_fold"/>
</dbReference>
<name>A0A0K0DFC0_ANGCA</name>
<dbReference type="PANTHER" id="PTHR47633">
    <property type="entry name" value="IMMUNOGLOBULIN"/>
    <property type="match status" value="1"/>
</dbReference>
<sequence length="1074" mass="122207">MVEPNGIPNGIDAKAGEDLSTTTVSTIVVHAGEHAFIVVALLKSAGYIELRIDEMRPGLLAIGGSCEEAAALVNIHEDLLVRLRDKEDQVVALLTRADNLSSEKKAKEAIIYGDMAKCLNEFEMLPEERKTWLECSLATISEIVDTTAQAMDVGSSVITQIRALGQITDSPERPQEILSSCMLIEKVMLRIASEWERIESLWKTEKAKISETVDELQLIEQWLKHAERRIKAVNDYGSRQLLEEGNAHQARLMQLSASGVADGSRISHLSGKIEEFLYYVKTRMNRSQRIQSFFQSAQTVSMLSQLSMMAEDMRNANAAMAGELFPLAQQKASTVIHEGKEIFDKEVLTYEEKALVKQRCDEMEAKLRLLEQLALERQKGIQEISQQLASLQSWNTTRAVPFLATHSDMGGTFNEAVDFVDAHKAFIEEVVNRDASVVSVMSKQNEMTSVEQNAMRDFGKNYEELKEILESRIRIGNNFVQVHFSVLTLKKYSMNFVKAANRLFESDRKAVNVFRMVLFSSNYSDRASLSTINMNLNDKEVVPNVDLNDVYKFAKDLEASFEALTSLLDTNRDFANEQVAGQVDSVFHLIEQTMAREKQDVERFVKAAEAVAKTDEKLNVVRSIQAAKNLIVDHDHQFTYVKHKWSEWQRNKAEKRKLMTIVEEVQMWQEDTWEIIRLLENTKTTTLQDSEGLYRRIKELKQTLAQQTTKLEDVKKHKIAEDMLRRVDELLRKQQLMKDRVAELEKKVETIYESFMEQEEIKHIRAPQILTSLKDAQVDEGSRFEFVARIEGEPEPKITWFKDGIDVKNNIDYRQDFVNGVASLVIEETFIEDTATYTVRAENAGGMVESSAKLVVKSRSTASSLLEEEKPRFIKQLTNVQVYEGQTAHLDCVVVGRPEPEVIWFKEEKTVQEDERFHLEFTGDHCSLTIERTVPSDAGMYTAKARNIYGESTNFCQLKVKVHGEPPPRVEWRFNEQTIQTSETVKIEEELEGWSRLLISPVTPAHAGTYSVLAENEIGETITSATLHVQPPSHSRTEKYEHMVQEVVALDRNFGFSLLLSAKPLAARFYLALT</sequence>
<evidence type="ECO:0000256" key="6">
    <source>
        <dbReference type="SAM" id="Coils"/>
    </source>
</evidence>
<evidence type="ECO:0000256" key="5">
    <source>
        <dbReference type="ARBA" id="ARBA00023319"/>
    </source>
</evidence>
<dbReference type="CDD" id="cd00096">
    <property type="entry name" value="Ig"/>
    <property type="match status" value="1"/>
</dbReference>
<dbReference type="SMART" id="SM00408">
    <property type="entry name" value="IGc2"/>
    <property type="match status" value="3"/>
</dbReference>
<dbReference type="GO" id="GO:0019899">
    <property type="term" value="F:enzyme binding"/>
    <property type="evidence" value="ECO:0007669"/>
    <property type="project" value="UniProtKB-ARBA"/>
</dbReference>
<dbReference type="InterPro" id="IPR056701">
    <property type="entry name" value="DUF7799"/>
</dbReference>
<dbReference type="Pfam" id="PF07679">
    <property type="entry name" value="I-set"/>
    <property type="match status" value="2"/>
</dbReference>
<dbReference type="InterPro" id="IPR003598">
    <property type="entry name" value="Ig_sub2"/>
</dbReference>
<dbReference type="Proteomes" id="UP000035642">
    <property type="component" value="Unassembled WGS sequence"/>
</dbReference>
<dbReference type="InterPro" id="IPR013098">
    <property type="entry name" value="Ig_I-set"/>
</dbReference>
<dbReference type="InterPro" id="IPR058157">
    <property type="entry name" value="Spectrin_met"/>
</dbReference>
<dbReference type="WBParaSite" id="ACAC_0000965101-mRNA-1">
    <property type="protein sequence ID" value="ACAC_0000965101-mRNA-1"/>
    <property type="gene ID" value="ACAC_0000965101"/>
</dbReference>
<dbReference type="GO" id="GO:0031672">
    <property type="term" value="C:A band"/>
    <property type="evidence" value="ECO:0007669"/>
    <property type="project" value="UniProtKB-SubCell"/>
</dbReference>